<feature type="region of interest" description="Disordered" evidence="1">
    <location>
        <begin position="45"/>
        <end position="70"/>
    </location>
</feature>
<comment type="caution">
    <text evidence="2">The sequence shown here is derived from an EMBL/GenBank/DDBJ whole genome shotgun (WGS) entry which is preliminary data.</text>
</comment>
<dbReference type="EMBL" id="BAAAKJ010000044">
    <property type="protein sequence ID" value="GAA1386329.1"/>
    <property type="molecule type" value="Genomic_DNA"/>
</dbReference>
<evidence type="ECO:0000313" key="2">
    <source>
        <dbReference type="EMBL" id="GAA1386329.1"/>
    </source>
</evidence>
<accession>A0ABP4ID39</accession>
<proteinExistence type="predicted"/>
<evidence type="ECO:0000256" key="1">
    <source>
        <dbReference type="SAM" id="MobiDB-lite"/>
    </source>
</evidence>
<dbReference type="RefSeq" id="WP_344327279.1">
    <property type="nucleotide sequence ID" value="NZ_BAAAKJ010000044.1"/>
</dbReference>
<organism evidence="2 3">
    <name type="scientific">Kitasatospora putterlickiae</name>
    <dbReference type="NCBI Taxonomy" id="221725"/>
    <lineage>
        <taxon>Bacteria</taxon>
        <taxon>Bacillati</taxon>
        <taxon>Actinomycetota</taxon>
        <taxon>Actinomycetes</taxon>
        <taxon>Kitasatosporales</taxon>
        <taxon>Streptomycetaceae</taxon>
        <taxon>Kitasatospora</taxon>
    </lineage>
</organism>
<protein>
    <submittedName>
        <fullName evidence="2">Uncharacterized protein</fullName>
    </submittedName>
</protein>
<keyword evidence="3" id="KW-1185">Reference proteome</keyword>
<dbReference type="Proteomes" id="UP001499863">
    <property type="component" value="Unassembled WGS sequence"/>
</dbReference>
<gene>
    <name evidence="2" type="ORF">GCM10009639_10000</name>
</gene>
<reference evidence="3" key="1">
    <citation type="journal article" date="2019" name="Int. J. Syst. Evol. Microbiol.">
        <title>The Global Catalogue of Microorganisms (GCM) 10K type strain sequencing project: providing services to taxonomists for standard genome sequencing and annotation.</title>
        <authorList>
            <consortium name="The Broad Institute Genomics Platform"/>
            <consortium name="The Broad Institute Genome Sequencing Center for Infectious Disease"/>
            <person name="Wu L."/>
            <person name="Ma J."/>
        </authorList>
    </citation>
    <scope>NUCLEOTIDE SEQUENCE [LARGE SCALE GENOMIC DNA]</scope>
    <source>
        <strain evidence="3">JCM 12393</strain>
    </source>
</reference>
<sequence>MTPSDGAAGPAAHRSRIPLICPRCGREQRVVPGGPGRAVKVVHAGTGREACEPGDLARAPDDGGPDDGTV</sequence>
<evidence type="ECO:0000313" key="3">
    <source>
        <dbReference type="Proteomes" id="UP001499863"/>
    </source>
</evidence>
<name>A0ABP4ID39_9ACTN</name>